<reference evidence="2 3" key="1">
    <citation type="submission" date="2016-06" db="EMBL/GenBank/DDBJ databases">
        <authorList>
            <person name="Kjaerup R.B."/>
            <person name="Dalgaard T.S."/>
            <person name="Juul-Madsen H.R."/>
        </authorList>
    </citation>
    <scope>NUCLEOTIDE SEQUENCE [LARGE SCALE GENOMIC DNA]</scope>
    <source>
        <strain evidence="2">2</strain>
    </source>
</reference>
<accession>A0A1A8Y0K1</accession>
<organism evidence="2 3">
    <name type="scientific">Candidatus Propionivibrio aalborgensis</name>
    <dbReference type="NCBI Taxonomy" id="1860101"/>
    <lineage>
        <taxon>Bacteria</taxon>
        <taxon>Pseudomonadati</taxon>
        <taxon>Pseudomonadota</taxon>
        <taxon>Betaproteobacteria</taxon>
        <taxon>Rhodocyclales</taxon>
        <taxon>Rhodocyclaceae</taxon>
        <taxon>Propionivibrio</taxon>
    </lineage>
</organism>
<feature type="signal peptide" evidence="1">
    <location>
        <begin position="1"/>
        <end position="24"/>
    </location>
</feature>
<dbReference type="RefSeq" id="WP_186412261.1">
    <property type="nucleotide sequence ID" value="NZ_FLQY01000364.1"/>
</dbReference>
<evidence type="ECO:0000313" key="2">
    <source>
        <dbReference type="EMBL" id="SBT10689.1"/>
    </source>
</evidence>
<sequence>MASTHTSKTLLTSQALAAAASVNATEWNLTTAYGGLAAVKLTNGGTAPTTVPIVKFYVGESTGTKRLYYQASGDLVNSSVNDIVCELPQGTMFANITITWGATTGGTVEAYGQELTTI</sequence>
<name>A0A1A8Y0K1_9RHOO</name>
<feature type="chain" id="PRO_5008381900" evidence="1">
    <location>
        <begin position="25"/>
        <end position="118"/>
    </location>
</feature>
<evidence type="ECO:0000256" key="1">
    <source>
        <dbReference type="SAM" id="SignalP"/>
    </source>
</evidence>
<dbReference type="Proteomes" id="UP000199600">
    <property type="component" value="Unassembled WGS sequence"/>
</dbReference>
<proteinExistence type="predicted"/>
<gene>
    <name evidence="2" type="ORF">PROAA_610049</name>
</gene>
<keyword evidence="3" id="KW-1185">Reference proteome</keyword>
<evidence type="ECO:0000313" key="3">
    <source>
        <dbReference type="Proteomes" id="UP000199600"/>
    </source>
</evidence>
<dbReference type="AlphaFoldDB" id="A0A1A8Y0K1"/>
<dbReference type="EMBL" id="FLQY01000364">
    <property type="protein sequence ID" value="SBT10689.1"/>
    <property type="molecule type" value="Genomic_DNA"/>
</dbReference>
<keyword evidence="1" id="KW-0732">Signal</keyword>
<protein>
    <submittedName>
        <fullName evidence="2">Uncharacterized protein</fullName>
    </submittedName>
</protein>